<reference evidence="2" key="1">
    <citation type="submission" date="2016-10" db="EMBL/GenBank/DDBJ databases">
        <authorList>
            <person name="Varghese N."/>
            <person name="Submissions S."/>
        </authorList>
    </citation>
    <scope>NUCLEOTIDE SEQUENCE [LARGE SCALE GENOMIC DNA]</scope>
    <source>
        <strain evidence="2">DSM 16522</strain>
    </source>
</reference>
<dbReference type="RefSeq" id="WP_092519376.1">
    <property type="nucleotide sequence ID" value="NZ_CAWRAH010000083.1"/>
</dbReference>
<name>A0A1I5BDC5_9GAMM</name>
<organism evidence="1 2">
    <name type="scientific">Xenorhabdus japonica</name>
    <dbReference type="NCBI Taxonomy" id="53341"/>
    <lineage>
        <taxon>Bacteria</taxon>
        <taxon>Pseudomonadati</taxon>
        <taxon>Pseudomonadota</taxon>
        <taxon>Gammaproteobacteria</taxon>
        <taxon>Enterobacterales</taxon>
        <taxon>Morganellaceae</taxon>
        <taxon>Xenorhabdus</taxon>
    </lineage>
</organism>
<evidence type="ECO:0000313" key="1">
    <source>
        <dbReference type="EMBL" id="SFN72714.1"/>
    </source>
</evidence>
<dbReference type="Pfam" id="PF26207">
    <property type="entry name" value="Phage_phiTE_015"/>
    <property type="match status" value="1"/>
</dbReference>
<accession>A0A1I5BDC5</accession>
<dbReference type="InterPro" id="IPR058601">
    <property type="entry name" value="Phage_phiTE_015-like"/>
</dbReference>
<protein>
    <submittedName>
        <fullName evidence="1">Uncharacterized protein</fullName>
    </submittedName>
</protein>
<sequence>MSSREQFEKWLTETYPWSKEELEKAFFHEEYQYYVTDSDELSFTWEGWRGRSNTPVELPSFLDCDDDDELRIEYNRGIFSLRDLSRITGNKSQANHHACRGRK</sequence>
<evidence type="ECO:0000313" key="2">
    <source>
        <dbReference type="Proteomes" id="UP000199011"/>
    </source>
</evidence>
<dbReference type="AlphaFoldDB" id="A0A1I5BDC5"/>
<dbReference type="STRING" id="53341.SAMN05421579_1182"/>
<dbReference type="Proteomes" id="UP000199011">
    <property type="component" value="Unassembled WGS sequence"/>
</dbReference>
<keyword evidence="2" id="KW-1185">Reference proteome</keyword>
<gene>
    <name evidence="1" type="ORF">SAMN05421579_1182</name>
</gene>
<proteinExistence type="predicted"/>
<dbReference type="EMBL" id="FOVO01000018">
    <property type="protein sequence ID" value="SFN72714.1"/>
    <property type="molecule type" value="Genomic_DNA"/>
</dbReference>